<dbReference type="EMBL" id="MU277207">
    <property type="protein sequence ID" value="KAI0062409.1"/>
    <property type="molecule type" value="Genomic_DNA"/>
</dbReference>
<organism evidence="1 2">
    <name type="scientific">Artomyces pyxidatus</name>
    <dbReference type="NCBI Taxonomy" id="48021"/>
    <lineage>
        <taxon>Eukaryota</taxon>
        <taxon>Fungi</taxon>
        <taxon>Dikarya</taxon>
        <taxon>Basidiomycota</taxon>
        <taxon>Agaricomycotina</taxon>
        <taxon>Agaricomycetes</taxon>
        <taxon>Russulales</taxon>
        <taxon>Auriscalpiaceae</taxon>
        <taxon>Artomyces</taxon>
    </lineage>
</organism>
<evidence type="ECO:0000313" key="2">
    <source>
        <dbReference type="Proteomes" id="UP000814140"/>
    </source>
</evidence>
<sequence>MATIYPADHLTLAGQPYSMQEYYANCHANGSLTLIVLPISRHTQNILHSPSHSASISVSSDPPAAARARVALMGSVTLLPDDSPESEALKDCYLAQHPDAVEWIPGDDEGAHVAYWGIFDPHTVYFVGGFGDEHYIGYVPLNLYQTASPFDETDVGSRFLKQEASF</sequence>
<dbReference type="Proteomes" id="UP000814140">
    <property type="component" value="Unassembled WGS sequence"/>
</dbReference>
<reference evidence="1" key="1">
    <citation type="submission" date="2021-03" db="EMBL/GenBank/DDBJ databases">
        <authorList>
            <consortium name="DOE Joint Genome Institute"/>
            <person name="Ahrendt S."/>
            <person name="Looney B.P."/>
            <person name="Miyauchi S."/>
            <person name="Morin E."/>
            <person name="Drula E."/>
            <person name="Courty P.E."/>
            <person name="Chicoki N."/>
            <person name="Fauchery L."/>
            <person name="Kohler A."/>
            <person name="Kuo A."/>
            <person name="Labutti K."/>
            <person name="Pangilinan J."/>
            <person name="Lipzen A."/>
            <person name="Riley R."/>
            <person name="Andreopoulos W."/>
            <person name="He G."/>
            <person name="Johnson J."/>
            <person name="Barry K.W."/>
            <person name="Grigoriev I.V."/>
            <person name="Nagy L."/>
            <person name="Hibbett D."/>
            <person name="Henrissat B."/>
            <person name="Matheny P.B."/>
            <person name="Labbe J."/>
            <person name="Martin F."/>
        </authorList>
    </citation>
    <scope>NUCLEOTIDE SEQUENCE</scope>
    <source>
        <strain evidence="1">HHB10654</strain>
    </source>
</reference>
<name>A0ACB8T0S2_9AGAM</name>
<reference evidence="1" key="2">
    <citation type="journal article" date="2022" name="New Phytol.">
        <title>Evolutionary transition to the ectomycorrhizal habit in the genomes of a hyperdiverse lineage of mushroom-forming fungi.</title>
        <authorList>
            <person name="Looney B."/>
            <person name="Miyauchi S."/>
            <person name="Morin E."/>
            <person name="Drula E."/>
            <person name="Courty P.E."/>
            <person name="Kohler A."/>
            <person name="Kuo A."/>
            <person name="LaButti K."/>
            <person name="Pangilinan J."/>
            <person name="Lipzen A."/>
            <person name="Riley R."/>
            <person name="Andreopoulos W."/>
            <person name="He G."/>
            <person name="Johnson J."/>
            <person name="Nolan M."/>
            <person name="Tritt A."/>
            <person name="Barry K.W."/>
            <person name="Grigoriev I.V."/>
            <person name="Nagy L.G."/>
            <person name="Hibbett D."/>
            <person name="Henrissat B."/>
            <person name="Matheny P.B."/>
            <person name="Labbe J."/>
            <person name="Martin F.M."/>
        </authorList>
    </citation>
    <scope>NUCLEOTIDE SEQUENCE</scope>
    <source>
        <strain evidence="1">HHB10654</strain>
    </source>
</reference>
<protein>
    <submittedName>
        <fullName evidence="1">Uncharacterized protein</fullName>
    </submittedName>
</protein>
<accession>A0ACB8T0S2</accession>
<proteinExistence type="predicted"/>
<keyword evidence="2" id="KW-1185">Reference proteome</keyword>
<gene>
    <name evidence="1" type="ORF">BV25DRAFT_1825385</name>
</gene>
<evidence type="ECO:0000313" key="1">
    <source>
        <dbReference type="EMBL" id="KAI0062409.1"/>
    </source>
</evidence>
<comment type="caution">
    <text evidence="1">The sequence shown here is derived from an EMBL/GenBank/DDBJ whole genome shotgun (WGS) entry which is preliminary data.</text>
</comment>